<reference evidence="3 4" key="1">
    <citation type="journal article" date="2016" name="Genome Biol. Evol.">
        <title>Divergent and convergent evolution of fungal pathogenicity.</title>
        <authorList>
            <person name="Shang Y."/>
            <person name="Xiao G."/>
            <person name="Zheng P."/>
            <person name="Cen K."/>
            <person name="Zhan S."/>
            <person name="Wang C."/>
        </authorList>
    </citation>
    <scope>NUCLEOTIDE SEQUENCE [LARGE SCALE GENOMIC DNA]</scope>
    <source>
        <strain evidence="3 4">ARSEF 7405</strain>
    </source>
</reference>
<dbReference type="Gene3D" id="2.60.40.4370">
    <property type="match status" value="1"/>
</dbReference>
<organism evidence="3 4">
    <name type="scientific">Ascosphaera apis ARSEF 7405</name>
    <dbReference type="NCBI Taxonomy" id="392613"/>
    <lineage>
        <taxon>Eukaryota</taxon>
        <taxon>Fungi</taxon>
        <taxon>Dikarya</taxon>
        <taxon>Ascomycota</taxon>
        <taxon>Pezizomycotina</taxon>
        <taxon>Eurotiomycetes</taxon>
        <taxon>Eurotiomycetidae</taxon>
        <taxon>Onygenales</taxon>
        <taxon>Ascosphaeraceae</taxon>
        <taxon>Ascosphaera</taxon>
    </lineage>
</organism>
<feature type="region of interest" description="Disordered" evidence="1">
    <location>
        <begin position="33"/>
        <end position="120"/>
    </location>
</feature>
<dbReference type="AlphaFoldDB" id="A0A167YE32"/>
<sequence>MADQEPEEYASDWEYEYLDNETETFYINLDLTTCNGPLRAPRKRAANAQQDGSKTGQAASPNAVESRGNEGEESQQQQQQQQQQEDDEQDNNSGSDQEGDNIDRKGNATNNSNENENEVDRDINDQMEEEEEEEQIQILDLHSLNPIISYRNQIFSCEWADLIGTEMVFMHPEGYLSDLDRLRQTGKYDLLAANSVKILGRKASLVSTTHSRPKNVSSTAAAAAATTAEEGNEKGTSVGRGKGTKRPSNSNQSQFFTRLREIKRSKGENDTIRTSIPQRKYSALYHLSNTTATDTSPPTALTDGNATAAQFPSGPSNQSQPGSGHAESSFVPSASSIAAATSRKEKIKAWNRTGQQLAEVEDLKKRALKGDEEAVSKLEGIMARTVERAAAEARAEEGD</sequence>
<feature type="compositionally biased region" description="Low complexity" evidence="1">
    <location>
        <begin position="219"/>
        <end position="228"/>
    </location>
</feature>
<feature type="region of interest" description="Disordered" evidence="1">
    <location>
        <begin position="208"/>
        <end position="275"/>
    </location>
</feature>
<feature type="compositionally biased region" description="Low complexity" evidence="1">
    <location>
        <begin position="310"/>
        <end position="324"/>
    </location>
</feature>
<dbReference type="OrthoDB" id="1877767at2759"/>
<accession>A0A167YE32</accession>
<comment type="caution">
    <text evidence="3">The sequence shown here is derived from an EMBL/GenBank/DDBJ whole genome shotgun (WGS) entry which is preliminary data.</text>
</comment>
<feature type="compositionally biased region" description="Polar residues" evidence="1">
    <location>
        <begin position="290"/>
        <end position="308"/>
    </location>
</feature>
<name>A0A167YE32_9EURO</name>
<dbReference type="Proteomes" id="UP000242877">
    <property type="component" value="Unassembled WGS sequence"/>
</dbReference>
<dbReference type="Pfam" id="PF10419">
    <property type="entry name" value="TFIIIC_sub6"/>
    <property type="match status" value="1"/>
</dbReference>
<keyword evidence="4" id="KW-1185">Reference proteome</keyword>
<feature type="compositionally biased region" description="Polar residues" evidence="1">
    <location>
        <begin position="47"/>
        <end position="60"/>
    </location>
</feature>
<dbReference type="InterPro" id="IPR019481">
    <property type="entry name" value="TFIIIC_triple_barrel"/>
</dbReference>
<feature type="domain" description="Transcription factor TFIIIC triple barrel" evidence="2">
    <location>
        <begin position="20"/>
        <end position="205"/>
    </location>
</feature>
<feature type="compositionally biased region" description="Polar residues" evidence="1">
    <location>
        <begin position="330"/>
        <end position="339"/>
    </location>
</feature>
<evidence type="ECO:0000259" key="2">
    <source>
        <dbReference type="Pfam" id="PF10419"/>
    </source>
</evidence>
<protein>
    <submittedName>
        <fullName evidence="3">Transcription factor TFIIIC, tau55-related protein</fullName>
    </submittedName>
</protein>
<evidence type="ECO:0000313" key="3">
    <source>
        <dbReference type="EMBL" id="KZZ91224.1"/>
    </source>
</evidence>
<feature type="region of interest" description="Disordered" evidence="1">
    <location>
        <begin position="290"/>
        <end position="355"/>
    </location>
</feature>
<dbReference type="VEuPathDB" id="FungiDB:AAP_03394"/>
<feature type="compositionally biased region" description="Polar residues" evidence="1">
    <location>
        <begin position="246"/>
        <end position="256"/>
    </location>
</feature>
<evidence type="ECO:0000313" key="4">
    <source>
        <dbReference type="Proteomes" id="UP000242877"/>
    </source>
</evidence>
<evidence type="ECO:0000256" key="1">
    <source>
        <dbReference type="SAM" id="MobiDB-lite"/>
    </source>
</evidence>
<gene>
    <name evidence="3" type="ORF">AAP_03394</name>
</gene>
<feature type="compositionally biased region" description="Low complexity" evidence="1">
    <location>
        <begin position="74"/>
        <end position="83"/>
    </location>
</feature>
<dbReference type="EMBL" id="AZGZ01000014">
    <property type="protein sequence ID" value="KZZ91224.1"/>
    <property type="molecule type" value="Genomic_DNA"/>
</dbReference>
<proteinExistence type="predicted"/>
<feature type="compositionally biased region" description="Polar residues" evidence="1">
    <location>
        <begin position="208"/>
        <end position="218"/>
    </location>
</feature>
<feature type="compositionally biased region" description="Basic and acidic residues" evidence="1">
    <location>
        <begin position="258"/>
        <end position="271"/>
    </location>
</feature>